<keyword evidence="2" id="KW-1185">Reference proteome</keyword>
<dbReference type="AlphaFoldDB" id="A0A9N9CUI7"/>
<sequence>MPERSPDRYGINSERFIYADIMNPISSTGQIMESLANDLYKKRINKFSAKPIQSKKKIKPDLDKDLADHMNKLSINQAIAKGIEA</sequence>
<evidence type="ECO:0000313" key="2">
    <source>
        <dbReference type="Proteomes" id="UP000789342"/>
    </source>
</evidence>
<protein>
    <submittedName>
        <fullName evidence="1">9304_t:CDS:1</fullName>
    </submittedName>
</protein>
<comment type="caution">
    <text evidence="1">The sequence shown here is derived from an EMBL/GenBank/DDBJ whole genome shotgun (WGS) entry which is preliminary data.</text>
</comment>
<gene>
    <name evidence="1" type="ORF">AMORRO_LOCUS8287</name>
</gene>
<organism evidence="1 2">
    <name type="scientific">Acaulospora morrowiae</name>
    <dbReference type="NCBI Taxonomy" id="94023"/>
    <lineage>
        <taxon>Eukaryota</taxon>
        <taxon>Fungi</taxon>
        <taxon>Fungi incertae sedis</taxon>
        <taxon>Mucoromycota</taxon>
        <taxon>Glomeromycotina</taxon>
        <taxon>Glomeromycetes</taxon>
        <taxon>Diversisporales</taxon>
        <taxon>Acaulosporaceae</taxon>
        <taxon>Acaulospora</taxon>
    </lineage>
</organism>
<dbReference type="EMBL" id="CAJVPV010006935">
    <property type="protein sequence ID" value="CAG8612552.1"/>
    <property type="molecule type" value="Genomic_DNA"/>
</dbReference>
<dbReference type="Proteomes" id="UP000789342">
    <property type="component" value="Unassembled WGS sequence"/>
</dbReference>
<proteinExistence type="predicted"/>
<evidence type="ECO:0000313" key="1">
    <source>
        <dbReference type="EMBL" id="CAG8612552.1"/>
    </source>
</evidence>
<reference evidence="1" key="1">
    <citation type="submission" date="2021-06" db="EMBL/GenBank/DDBJ databases">
        <authorList>
            <person name="Kallberg Y."/>
            <person name="Tangrot J."/>
            <person name="Rosling A."/>
        </authorList>
    </citation>
    <scope>NUCLEOTIDE SEQUENCE</scope>
    <source>
        <strain evidence="1">CL551</strain>
    </source>
</reference>
<feature type="non-terminal residue" evidence="1">
    <location>
        <position position="85"/>
    </location>
</feature>
<name>A0A9N9CUI7_9GLOM</name>
<accession>A0A9N9CUI7</accession>